<feature type="transmembrane region" description="Helical" evidence="1">
    <location>
        <begin position="172"/>
        <end position="190"/>
    </location>
</feature>
<dbReference type="SUPFAM" id="SSF55073">
    <property type="entry name" value="Nucleotide cyclase"/>
    <property type="match status" value="1"/>
</dbReference>
<feature type="transmembrane region" description="Helical" evidence="1">
    <location>
        <begin position="7"/>
        <end position="30"/>
    </location>
</feature>
<comment type="caution">
    <text evidence="2">The sequence shown here is derived from an EMBL/GenBank/DDBJ whole genome shotgun (WGS) entry which is preliminary data.</text>
</comment>
<keyword evidence="1" id="KW-0472">Membrane</keyword>
<dbReference type="Proteomes" id="UP000469952">
    <property type="component" value="Unassembled WGS sequence"/>
</dbReference>
<evidence type="ECO:0000256" key="1">
    <source>
        <dbReference type="SAM" id="Phobius"/>
    </source>
</evidence>
<reference evidence="2 3" key="1">
    <citation type="submission" date="2019-10" db="EMBL/GenBank/DDBJ databases">
        <title>WGS of Leuconostoc mesenteroides.</title>
        <authorList>
            <person name="Melo Bolivar J."/>
            <person name="Marino-Ramirez L."/>
            <person name="Villamil Diaz L.M."/>
        </authorList>
    </citation>
    <scope>NUCLEOTIDE SEQUENCE [LARGE SCALE GENOMIC DNA]</scope>
    <source>
        <strain evidence="2 3">M11</strain>
    </source>
</reference>
<evidence type="ECO:0000313" key="3">
    <source>
        <dbReference type="Proteomes" id="UP000469952"/>
    </source>
</evidence>
<name>A0A843Z0C1_LEUME</name>
<dbReference type="Gene3D" id="3.30.70.270">
    <property type="match status" value="1"/>
</dbReference>
<dbReference type="PANTHER" id="PTHR45138:SF9">
    <property type="entry name" value="DIGUANYLATE CYCLASE DGCM-RELATED"/>
    <property type="match status" value="1"/>
</dbReference>
<keyword evidence="1" id="KW-1133">Transmembrane helix</keyword>
<feature type="transmembrane region" description="Helical" evidence="1">
    <location>
        <begin position="84"/>
        <end position="102"/>
    </location>
</feature>
<feature type="transmembrane region" description="Helical" evidence="1">
    <location>
        <begin position="140"/>
        <end position="166"/>
    </location>
</feature>
<dbReference type="AlphaFoldDB" id="A0A843Z0C1"/>
<dbReference type="InterPro" id="IPR000160">
    <property type="entry name" value="GGDEF_dom"/>
</dbReference>
<feature type="transmembrane region" description="Helical" evidence="1">
    <location>
        <begin position="108"/>
        <end position="128"/>
    </location>
</feature>
<feature type="transmembrane region" description="Helical" evidence="1">
    <location>
        <begin position="57"/>
        <end position="77"/>
    </location>
</feature>
<proteinExistence type="predicted"/>
<dbReference type="EMBL" id="WIPA01000004">
    <property type="protein sequence ID" value="MQR26361.1"/>
    <property type="molecule type" value="Genomic_DNA"/>
</dbReference>
<sequence>MLTYLFSYLLLMLVIMNLAISTLISMQFLMYSNSGSRYEQRIKPIIYVAMLYTSMSVSYHFIGVVAHEYLLALLIFYLVDKKQAILLVIITPFVRMLYMLFVDGHLTTVNVLASLVVAGMAIFYMKVFDKYVSNQTLSMILSEIFIVATSLFFAPFIPHVVIYSIFNQPTNWIIRATVAIITILITRKVYFQVTNLQNKNIQLQKEVIFDKLTGFFNYKKFEQDILLGPDKQTNTGIAVIDLDYFKNVNDTYGHEAGNKVLQEFSLFLRESLAYKLNSKDLGIYRYGGEEFVWMFDPNNFSDIGKFLKSMQLELSKLPLGDQNHLMSFSAGVSFSKNYKFNLKMTFDIADDLVYQSKKTGRGKIVIEG</sequence>
<dbReference type="InterPro" id="IPR050469">
    <property type="entry name" value="Diguanylate_Cyclase"/>
</dbReference>
<dbReference type="SMART" id="SM00267">
    <property type="entry name" value="GGDEF"/>
    <property type="match status" value="1"/>
</dbReference>
<protein>
    <submittedName>
        <fullName evidence="2">Diguanylate cyclase</fullName>
    </submittedName>
</protein>
<keyword evidence="1" id="KW-0812">Transmembrane</keyword>
<organism evidence="2 3">
    <name type="scientific">Leuconostoc mesenteroides</name>
    <dbReference type="NCBI Taxonomy" id="1245"/>
    <lineage>
        <taxon>Bacteria</taxon>
        <taxon>Bacillati</taxon>
        <taxon>Bacillota</taxon>
        <taxon>Bacilli</taxon>
        <taxon>Lactobacillales</taxon>
        <taxon>Lactobacillaceae</taxon>
        <taxon>Leuconostoc</taxon>
    </lineage>
</organism>
<dbReference type="GO" id="GO:0005886">
    <property type="term" value="C:plasma membrane"/>
    <property type="evidence" value="ECO:0007669"/>
    <property type="project" value="TreeGrafter"/>
</dbReference>
<dbReference type="GO" id="GO:0052621">
    <property type="term" value="F:diguanylate cyclase activity"/>
    <property type="evidence" value="ECO:0007669"/>
    <property type="project" value="TreeGrafter"/>
</dbReference>
<dbReference type="PANTHER" id="PTHR45138">
    <property type="entry name" value="REGULATORY COMPONENTS OF SENSORY TRANSDUCTION SYSTEM"/>
    <property type="match status" value="1"/>
</dbReference>
<dbReference type="InterPro" id="IPR029787">
    <property type="entry name" value="Nucleotide_cyclase"/>
</dbReference>
<dbReference type="Pfam" id="PF00990">
    <property type="entry name" value="GGDEF"/>
    <property type="match status" value="1"/>
</dbReference>
<dbReference type="CDD" id="cd01949">
    <property type="entry name" value="GGDEF"/>
    <property type="match status" value="1"/>
</dbReference>
<dbReference type="NCBIfam" id="TIGR00254">
    <property type="entry name" value="GGDEF"/>
    <property type="match status" value="1"/>
</dbReference>
<gene>
    <name evidence="2" type="ORF">GFV13_03520</name>
</gene>
<dbReference type="GO" id="GO:1902201">
    <property type="term" value="P:negative regulation of bacterial-type flagellum-dependent cell motility"/>
    <property type="evidence" value="ECO:0007669"/>
    <property type="project" value="TreeGrafter"/>
</dbReference>
<accession>A0A843Z0C1</accession>
<dbReference type="PROSITE" id="PS50887">
    <property type="entry name" value="GGDEF"/>
    <property type="match status" value="1"/>
</dbReference>
<dbReference type="GO" id="GO:0043709">
    <property type="term" value="P:cell adhesion involved in single-species biofilm formation"/>
    <property type="evidence" value="ECO:0007669"/>
    <property type="project" value="TreeGrafter"/>
</dbReference>
<evidence type="ECO:0000313" key="2">
    <source>
        <dbReference type="EMBL" id="MQR26361.1"/>
    </source>
</evidence>
<dbReference type="RefSeq" id="WP_059442196.1">
    <property type="nucleotide sequence ID" value="NZ_CP133477.1"/>
</dbReference>
<dbReference type="InterPro" id="IPR043128">
    <property type="entry name" value="Rev_trsase/Diguanyl_cyclase"/>
</dbReference>